<organism evidence="1 2">
    <name type="scientific">Arenibacter echinorum</name>
    <dbReference type="NCBI Taxonomy" id="440515"/>
    <lineage>
        <taxon>Bacteria</taxon>
        <taxon>Pseudomonadati</taxon>
        <taxon>Bacteroidota</taxon>
        <taxon>Flavobacteriia</taxon>
        <taxon>Flavobacteriales</taxon>
        <taxon>Flavobacteriaceae</taxon>
        <taxon>Arenibacter</taxon>
    </lineage>
</organism>
<evidence type="ECO:0000313" key="2">
    <source>
        <dbReference type="Proteomes" id="UP000249696"/>
    </source>
</evidence>
<name>A0A327REK7_9FLAO</name>
<sequence>MKESIENTTPKKTKSFSFRNIPNYIKAYAKTCRESYYHMLSL</sequence>
<dbReference type="Proteomes" id="UP000249696">
    <property type="component" value="Unassembled WGS sequence"/>
</dbReference>
<protein>
    <submittedName>
        <fullName evidence="1">Uncharacterized protein</fullName>
    </submittedName>
</protein>
<keyword evidence="2" id="KW-1185">Reference proteome</keyword>
<comment type="caution">
    <text evidence="1">The sequence shown here is derived from an EMBL/GenBank/DDBJ whole genome shotgun (WGS) entry which is preliminary data.</text>
</comment>
<evidence type="ECO:0000313" key="1">
    <source>
        <dbReference type="EMBL" id="RAJ15440.1"/>
    </source>
</evidence>
<dbReference type="EMBL" id="QLLN01000001">
    <property type="protein sequence ID" value="RAJ15440.1"/>
    <property type="molecule type" value="Genomic_DNA"/>
</dbReference>
<dbReference type="AlphaFoldDB" id="A0A327REK7"/>
<proteinExistence type="predicted"/>
<gene>
    <name evidence="1" type="ORF">LV92_00134</name>
</gene>
<reference evidence="1 2" key="1">
    <citation type="submission" date="2018-06" db="EMBL/GenBank/DDBJ databases">
        <title>Genomic Encyclopedia of Archaeal and Bacterial Type Strains, Phase II (KMG-II): from individual species to whole genera.</title>
        <authorList>
            <person name="Goeker M."/>
        </authorList>
    </citation>
    <scope>NUCLEOTIDE SEQUENCE [LARGE SCALE GENOMIC DNA]</scope>
    <source>
        <strain evidence="1 2">DSM 23522</strain>
    </source>
</reference>
<accession>A0A327REK7</accession>